<dbReference type="PANTHER" id="PTHR43372:SF4">
    <property type="entry name" value="FATTY-ACID AMIDE HYDROLASE 2"/>
    <property type="match status" value="1"/>
</dbReference>
<evidence type="ECO:0000259" key="1">
    <source>
        <dbReference type="Pfam" id="PF01425"/>
    </source>
</evidence>
<reference evidence="2 3" key="1">
    <citation type="submission" date="2019-11" db="EMBL/GenBank/DDBJ databases">
        <title>Pseudooceanicola pacifica sp. nov., isolated from deep-sea sediment of the Pacific Ocean.</title>
        <authorList>
            <person name="Lyu L."/>
        </authorList>
    </citation>
    <scope>NUCLEOTIDE SEQUENCE [LARGE SCALE GENOMIC DNA]</scope>
    <source>
        <strain evidence="2 3">216_PA32_1</strain>
    </source>
</reference>
<evidence type="ECO:0000313" key="2">
    <source>
        <dbReference type="EMBL" id="MWB78782.1"/>
    </source>
</evidence>
<proteinExistence type="predicted"/>
<keyword evidence="2" id="KW-0378">Hydrolase</keyword>
<dbReference type="Proteomes" id="UP000443843">
    <property type="component" value="Unassembled WGS sequence"/>
</dbReference>
<gene>
    <name evidence="2" type="ORF">GLS40_12145</name>
</gene>
<dbReference type="InterPro" id="IPR052739">
    <property type="entry name" value="FAAH2"/>
</dbReference>
<dbReference type="RefSeq" id="WP_160382996.1">
    <property type="nucleotide sequence ID" value="NZ_WNXQ01000006.1"/>
</dbReference>
<dbReference type="GO" id="GO:0012505">
    <property type="term" value="C:endomembrane system"/>
    <property type="evidence" value="ECO:0007669"/>
    <property type="project" value="TreeGrafter"/>
</dbReference>
<feature type="domain" description="Amidase" evidence="1">
    <location>
        <begin position="26"/>
        <end position="447"/>
    </location>
</feature>
<comment type="caution">
    <text evidence="2">The sequence shown here is derived from an EMBL/GenBank/DDBJ whole genome shotgun (WGS) entry which is preliminary data.</text>
</comment>
<protein>
    <submittedName>
        <fullName evidence="2">Amidase</fullName>
        <ecNumber evidence="2">3.5.1.4</ecNumber>
    </submittedName>
</protein>
<dbReference type="Pfam" id="PF01425">
    <property type="entry name" value="Amidase"/>
    <property type="match status" value="1"/>
</dbReference>
<dbReference type="Gene3D" id="3.90.1300.10">
    <property type="entry name" value="Amidase signature (AS) domain"/>
    <property type="match status" value="1"/>
</dbReference>
<evidence type="ECO:0000313" key="3">
    <source>
        <dbReference type="Proteomes" id="UP000443843"/>
    </source>
</evidence>
<organism evidence="2 3">
    <name type="scientific">Pseudooceanicola pacificus</name>
    <dbReference type="NCBI Taxonomy" id="2676438"/>
    <lineage>
        <taxon>Bacteria</taxon>
        <taxon>Pseudomonadati</taxon>
        <taxon>Pseudomonadota</taxon>
        <taxon>Alphaproteobacteria</taxon>
        <taxon>Rhodobacterales</taxon>
        <taxon>Paracoccaceae</taxon>
        <taxon>Pseudooceanicola</taxon>
    </lineage>
</organism>
<dbReference type="EMBL" id="WNXQ01000006">
    <property type="protein sequence ID" value="MWB78782.1"/>
    <property type="molecule type" value="Genomic_DNA"/>
</dbReference>
<accession>A0A844WE40</accession>
<dbReference type="SUPFAM" id="SSF75304">
    <property type="entry name" value="Amidase signature (AS) enzymes"/>
    <property type="match status" value="1"/>
</dbReference>
<name>A0A844WE40_9RHOB</name>
<dbReference type="EC" id="3.5.1.4" evidence="2"/>
<sequence>MPFDPNSLSARELADRIRRGRLKAVEVTEAVLDRIARINPVINAIVQDCSAEALTDAAAMDRRIAAGDPVGPLAGVPVTIKVIADQKGYATTNGTNLAKDQIAAEDSPFLANMRRAGGIVVGRTNCPAFSYRWFTSNQIHGTTLNPHDHGLTPGGSSGGAGAAAAAGLGHIAHGTDIAGSIRYPAYACGVQGLRPTPGRVPMFNPSGPDRAIGPQMMAVAGPLARRVDDLRLGLETMSGYSHMDYLSAPVPLRGAPYLRRVALVPRPNGMQTDPRILDDLDRAAAMFRRAGWSVDTPTEVPDLREAMDLQTDLWLADDYAGKIAAAEAEGDPGALACLGRFRERAERIDTRRFSELFVRRSFLIRAWRAFLADYPVVLMPISAELPFKRDEDLDGPEALDRIWNAQLTQVALPVMGLPGVAVSSGVEGGTPCGVQLVSAPWREDICLDAAEVLEAGFGAPILAE</sequence>
<dbReference type="GO" id="GO:0004040">
    <property type="term" value="F:amidase activity"/>
    <property type="evidence" value="ECO:0007669"/>
    <property type="project" value="UniProtKB-EC"/>
</dbReference>
<dbReference type="InterPro" id="IPR023631">
    <property type="entry name" value="Amidase_dom"/>
</dbReference>
<dbReference type="NCBIfam" id="NF005687">
    <property type="entry name" value="PRK07487.1"/>
    <property type="match status" value="1"/>
</dbReference>
<keyword evidence="3" id="KW-1185">Reference proteome</keyword>
<dbReference type="PANTHER" id="PTHR43372">
    <property type="entry name" value="FATTY-ACID AMIDE HYDROLASE"/>
    <property type="match status" value="1"/>
</dbReference>
<dbReference type="InterPro" id="IPR036928">
    <property type="entry name" value="AS_sf"/>
</dbReference>
<dbReference type="AlphaFoldDB" id="A0A844WE40"/>